<dbReference type="SUPFAM" id="SSF52540">
    <property type="entry name" value="P-loop containing nucleoside triphosphate hydrolases"/>
    <property type="match status" value="1"/>
</dbReference>
<sequence>MDPVTAVGLASAIVTFVSIGTRIATRIRELSEAGDIPDVFRDIRTRLPLLISIVVRTQHGTDSLSPEAEEAFEEVVRQCFEQVSQLDEVLKKVMISKGDSRLKKTVRAGISLVEEGRIQRIATALRDNVQLLTFLNVAPAEKGRPQTERRPSEPLPSYMSATGLFLVPFSRDARFIGRESNLRSIDSGFATQSRVAISGIGGVGKSQIAIEYCYRYKYCKPDAHVLWVYGGNIARFYQGYKRIAQLLELPGWDDPEESILELVCSWLSSTTSPYLLVIDNADNIEHWWPGKYKSGGSLDDPSKNLSKYLPDGLDSSHVLITTRDNRVASRLAKEAKPIAVQPMSNDEAKSLFLSKLGGRESNLDEAEVRSLLEELDHLPLAVSQAAAFIEENCASISDYTNALQGENAEEFLHEELDDSRRDEESVNSVFRTWKLSHDQIRQQKPRAAELLSLLAMLDRQSVPKSLLRVPEVTTSLGVLQSFNLVTPRAGLQSVQIHRLVQRFVRLSLQRDGATQKWQETALACVSKDYPTEIGVAEWPICDALAPHVHVITGYKYKTTEARLDLAHLLCWAADFDIERGMYIQALQRAEQSLKIFQELVPEHDERLAAATWLYGRLRYYQAQSASDIDAAAELLQKALSISRYPSLNFAETAFELAHLHYDQCNEKPCLEMGKASFECWEALEGPSSSRTLDNMHDYALELAMLGHEEDGIAMWQEIMERCPGCDASENTKTVYSYRSMAGIAEFQYDAAMAEIFYAKLITLGEAMYYPEHIHVFDYRLSHAEQIMRQGKLEEASRLSEAILVNCENNSEWRISASCLQTISECCRLKACYGKEQTYRLRTLELHEKHLGRDHRETINAEEALADCYLNSSRHSKAKDLYERVLSWRNNGLGERHTDTVRAIECLGICHAHLRQDADAEVAYLDAIGRQSDADARLLDNLYASLRNQGKWETLESWSRQTCKTDTVYRSRAHWSLITALEQQSKMEEALEMRAALLAVDVPNDDLLEERLLPTNPRVRDIRRFGRMIHPRTWSA</sequence>
<feature type="domain" description="NACHT-NTPase and P-loop NTPases N-terminal" evidence="2">
    <location>
        <begin position="17"/>
        <end position="132"/>
    </location>
</feature>
<evidence type="ECO:0000313" key="3">
    <source>
        <dbReference type="EMBL" id="CAF9938812.1"/>
    </source>
</evidence>
<comment type="caution">
    <text evidence="3">The sequence shown here is derived from an EMBL/GenBank/DDBJ whole genome shotgun (WGS) entry which is preliminary data.</text>
</comment>
<dbReference type="GO" id="GO:0043531">
    <property type="term" value="F:ADP binding"/>
    <property type="evidence" value="ECO:0007669"/>
    <property type="project" value="InterPro"/>
</dbReference>
<evidence type="ECO:0000259" key="1">
    <source>
        <dbReference type="Pfam" id="PF00931"/>
    </source>
</evidence>
<dbReference type="PANTHER" id="PTHR46082">
    <property type="entry name" value="ATP/GTP-BINDING PROTEIN-RELATED"/>
    <property type="match status" value="1"/>
</dbReference>
<dbReference type="InterPro" id="IPR011990">
    <property type="entry name" value="TPR-like_helical_dom_sf"/>
</dbReference>
<evidence type="ECO:0008006" key="5">
    <source>
        <dbReference type="Google" id="ProtNLM"/>
    </source>
</evidence>
<dbReference type="InterPro" id="IPR002182">
    <property type="entry name" value="NB-ARC"/>
</dbReference>
<dbReference type="PANTHER" id="PTHR46082:SF6">
    <property type="entry name" value="AAA+ ATPASE DOMAIN-CONTAINING PROTEIN-RELATED"/>
    <property type="match status" value="1"/>
</dbReference>
<keyword evidence="4" id="KW-1185">Reference proteome</keyword>
<dbReference type="SUPFAM" id="SSF48452">
    <property type="entry name" value="TPR-like"/>
    <property type="match status" value="1"/>
</dbReference>
<dbReference type="OrthoDB" id="1658288at2759"/>
<gene>
    <name evidence="3" type="ORF">IMSHALPRED_001093</name>
</gene>
<dbReference type="Pfam" id="PF17107">
    <property type="entry name" value="SesA"/>
    <property type="match status" value="1"/>
</dbReference>
<name>A0A8H3J176_9LECA</name>
<proteinExistence type="predicted"/>
<accession>A0A8H3J176</accession>
<dbReference type="EMBL" id="CAJPDT010000112">
    <property type="protein sequence ID" value="CAF9938812.1"/>
    <property type="molecule type" value="Genomic_DNA"/>
</dbReference>
<organism evidence="3 4">
    <name type="scientific">Imshaugia aleurites</name>
    <dbReference type="NCBI Taxonomy" id="172621"/>
    <lineage>
        <taxon>Eukaryota</taxon>
        <taxon>Fungi</taxon>
        <taxon>Dikarya</taxon>
        <taxon>Ascomycota</taxon>
        <taxon>Pezizomycotina</taxon>
        <taxon>Lecanoromycetes</taxon>
        <taxon>OSLEUM clade</taxon>
        <taxon>Lecanoromycetidae</taxon>
        <taxon>Lecanorales</taxon>
        <taxon>Lecanorineae</taxon>
        <taxon>Parmeliaceae</taxon>
        <taxon>Imshaugia</taxon>
    </lineage>
</organism>
<dbReference type="Pfam" id="PF00931">
    <property type="entry name" value="NB-ARC"/>
    <property type="match status" value="1"/>
</dbReference>
<dbReference type="InterPro" id="IPR053137">
    <property type="entry name" value="NLR-like"/>
</dbReference>
<evidence type="ECO:0000313" key="4">
    <source>
        <dbReference type="Proteomes" id="UP000664534"/>
    </source>
</evidence>
<dbReference type="Gene3D" id="3.40.50.300">
    <property type="entry name" value="P-loop containing nucleotide triphosphate hydrolases"/>
    <property type="match status" value="1"/>
</dbReference>
<dbReference type="InterPro" id="IPR027417">
    <property type="entry name" value="P-loop_NTPase"/>
</dbReference>
<dbReference type="Proteomes" id="UP000664534">
    <property type="component" value="Unassembled WGS sequence"/>
</dbReference>
<reference evidence="3" key="1">
    <citation type="submission" date="2021-03" db="EMBL/GenBank/DDBJ databases">
        <authorList>
            <person name="Tagirdzhanova G."/>
        </authorList>
    </citation>
    <scope>NUCLEOTIDE SEQUENCE</scope>
</reference>
<dbReference type="Gene3D" id="1.25.40.10">
    <property type="entry name" value="Tetratricopeptide repeat domain"/>
    <property type="match status" value="2"/>
</dbReference>
<evidence type="ECO:0000259" key="2">
    <source>
        <dbReference type="Pfam" id="PF17107"/>
    </source>
</evidence>
<protein>
    <recommendedName>
        <fullName evidence="5">NACHT-NTPase and P-loop NTPases N-terminal domain-containing protein</fullName>
    </recommendedName>
</protein>
<feature type="domain" description="NB-ARC" evidence="1">
    <location>
        <begin position="194"/>
        <end position="356"/>
    </location>
</feature>
<dbReference type="InterPro" id="IPR031352">
    <property type="entry name" value="SesA"/>
</dbReference>
<dbReference type="AlphaFoldDB" id="A0A8H3J176"/>